<proteinExistence type="predicted"/>
<dbReference type="EMBL" id="BARV01011226">
    <property type="protein sequence ID" value="GAI05275.1"/>
    <property type="molecule type" value="Genomic_DNA"/>
</dbReference>
<sequence length="43" mass="4779">MKILHFADLHLGVESYGRIDPTTGLSSRLNDFLSALDQVVDYA</sequence>
<name>X1LS88_9ZZZZ</name>
<reference evidence="1" key="1">
    <citation type="journal article" date="2014" name="Front. Microbiol.">
        <title>High frequency of phylogenetically diverse reductive dehalogenase-homologous genes in deep subseafloor sedimentary metagenomes.</title>
        <authorList>
            <person name="Kawai M."/>
            <person name="Futagami T."/>
            <person name="Toyoda A."/>
            <person name="Takaki Y."/>
            <person name="Nishi S."/>
            <person name="Hori S."/>
            <person name="Arai W."/>
            <person name="Tsubouchi T."/>
            <person name="Morono Y."/>
            <person name="Uchiyama I."/>
            <person name="Ito T."/>
            <person name="Fujiyama A."/>
            <person name="Inagaki F."/>
            <person name="Takami H."/>
        </authorList>
    </citation>
    <scope>NUCLEOTIDE SEQUENCE</scope>
    <source>
        <strain evidence="1">Expedition CK06-06</strain>
    </source>
</reference>
<dbReference type="InterPro" id="IPR029052">
    <property type="entry name" value="Metallo-depent_PP-like"/>
</dbReference>
<accession>X1LS88</accession>
<dbReference type="Gene3D" id="3.60.21.10">
    <property type="match status" value="1"/>
</dbReference>
<feature type="non-terminal residue" evidence="1">
    <location>
        <position position="43"/>
    </location>
</feature>
<comment type="caution">
    <text evidence="1">The sequence shown here is derived from an EMBL/GenBank/DDBJ whole genome shotgun (WGS) entry which is preliminary data.</text>
</comment>
<evidence type="ECO:0000313" key="1">
    <source>
        <dbReference type="EMBL" id="GAI05275.1"/>
    </source>
</evidence>
<evidence type="ECO:0008006" key="2">
    <source>
        <dbReference type="Google" id="ProtNLM"/>
    </source>
</evidence>
<organism evidence="1">
    <name type="scientific">marine sediment metagenome</name>
    <dbReference type="NCBI Taxonomy" id="412755"/>
    <lineage>
        <taxon>unclassified sequences</taxon>
        <taxon>metagenomes</taxon>
        <taxon>ecological metagenomes</taxon>
    </lineage>
</organism>
<gene>
    <name evidence="1" type="ORF">S06H3_21387</name>
</gene>
<protein>
    <recommendedName>
        <fullName evidence="2">Calcineurin-like phosphoesterase domain-containing protein</fullName>
    </recommendedName>
</protein>
<dbReference type="SUPFAM" id="SSF56300">
    <property type="entry name" value="Metallo-dependent phosphatases"/>
    <property type="match status" value="1"/>
</dbReference>
<dbReference type="AlphaFoldDB" id="X1LS88"/>